<gene>
    <name evidence="1" type="ORF">DV20_41160</name>
</gene>
<protein>
    <submittedName>
        <fullName evidence="1">Uncharacterized protein</fullName>
    </submittedName>
</protein>
<dbReference type="Proteomes" id="UP000027345">
    <property type="component" value="Unassembled WGS sequence"/>
</dbReference>
<dbReference type="AlphaFoldDB" id="A0A066TWZ8"/>
<organism evidence="1 2">
    <name type="scientific">Amycolatopsis rifamycinica</name>
    <dbReference type="NCBI Taxonomy" id="287986"/>
    <lineage>
        <taxon>Bacteria</taxon>
        <taxon>Bacillati</taxon>
        <taxon>Actinomycetota</taxon>
        <taxon>Actinomycetes</taxon>
        <taxon>Pseudonocardiales</taxon>
        <taxon>Pseudonocardiaceae</taxon>
        <taxon>Amycolatopsis</taxon>
    </lineage>
</organism>
<proteinExistence type="predicted"/>
<name>A0A066TWZ8_9PSEU</name>
<evidence type="ECO:0000313" key="1">
    <source>
        <dbReference type="EMBL" id="KDN16424.1"/>
    </source>
</evidence>
<accession>A0A066TWZ8</accession>
<evidence type="ECO:0000313" key="2">
    <source>
        <dbReference type="Proteomes" id="UP000027345"/>
    </source>
</evidence>
<sequence>MTGEDLIDFDTVRVERINEFENLGTYRVLAGDSILLGYLGRDRRRRWKACLRSRSAGAARTAATSLAVPGGPWRTRQDALVGLLLNGSIRTADMQKP</sequence>
<reference evidence="1 2" key="1">
    <citation type="submission" date="2014-05" db="EMBL/GenBank/DDBJ databases">
        <title>Draft genome sequence of Amycolatopsis rifamycinica DSM 46095.</title>
        <authorList>
            <person name="Lal R."/>
            <person name="Saxena A."/>
            <person name="Kumari R."/>
            <person name="Mukherjee U."/>
            <person name="Singh P."/>
            <person name="Sangwan N."/>
            <person name="Mahato N.K."/>
        </authorList>
    </citation>
    <scope>NUCLEOTIDE SEQUENCE [LARGE SCALE GENOMIC DNA]</scope>
    <source>
        <strain evidence="1 2">DSM 46095</strain>
    </source>
</reference>
<comment type="caution">
    <text evidence="1">The sequence shown here is derived from an EMBL/GenBank/DDBJ whole genome shotgun (WGS) entry which is preliminary data.</text>
</comment>
<keyword evidence="2" id="KW-1185">Reference proteome</keyword>
<dbReference type="EMBL" id="JMQI01000081">
    <property type="protein sequence ID" value="KDN16424.1"/>
    <property type="molecule type" value="Genomic_DNA"/>
</dbReference>